<dbReference type="PANTHER" id="PTHR46588:SF1">
    <property type="entry name" value="SERINE_THREONINE_TYROSINE-INTERACTING PROTEIN"/>
    <property type="match status" value="1"/>
</dbReference>
<dbReference type="AlphaFoldDB" id="C4JNV1"/>
<dbReference type="KEGG" id="ure:UREG_04421"/>
<dbReference type="PANTHER" id="PTHR46588">
    <property type="entry name" value="SERINE/THREONINE/TYROSINE-INTERACTING PROTEIN"/>
    <property type="match status" value="1"/>
</dbReference>
<dbReference type="SUPFAM" id="SSF52799">
    <property type="entry name" value="(Phosphotyrosine protein) phosphatases II"/>
    <property type="match status" value="1"/>
</dbReference>
<dbReference type="GeneID" id="8441020"/>
<sequence>MEVDPMSPSPEGNPARQSLASIHEFAASNTYPELQHPRALEPPGSHDYHPGHFTCPLFFQSLGDDSFRSESPGFHWQYELRREAQRILPFLYLGPTSAARNIAFLKEAGITCVLAIRSNHPSHEFTVNADKAAAAAGIESQHVKVEDYHELGRTFPQLVRLISNHVCRCRTHSASTLPAEKKVLVFCETGNERSASLVIAYLMVIYNIQMHTALGHVQGRRLCINIDFSMRQILLSFESILNAQRDVVRVSQSPGKCGIYVADGVKRPHAKYSEDDCDVEMGEAEKPAKRQNLDLSCNPGL</sequence>
<dbReference type="InterPro" id="IPR020422">
    <property type="entry name" value="TYR_PHOSPHATASE_DUAL_dom"/>
</dbReference>
<accession>C4JNV1</accession>
<dbReference type="CDD" id="cd14498">
    <property type="entry name" value="DSP"/>
    <property type="match status" value="1"/>
</dbReference>
<dbReference type="InterPro" id="IPR052449">
    <property type="entry name" value="STYX-Interacting_Phosphatase"/>
</dbReference>
<proteinExistence type="inferred from homology"/>
<protein>
    <submittedName>
        <fullName evidence="4">Uncharacterized protein</fullName>
    </submittedName>
</protein>
<evidence type="ECO:0000313" key="5">
    <source>
        <dbReference type="Proteomes" id="UP000002058"/>
    </source>
</evidence>
<keyword evidence="5" id="KW-1185">Reference proteome</keyword>
<organism evidence="4 5">
    <name type="scientific">Uncinocarpus reesii (strain UAMH 1704)</name>
    <dbReference type="NCBI Taxonomy" id="336963"/>
    <lineage>
        <taxon>Eukaryota</taxon>
        <taxon>Fungi</taxon>
        <taxon>Dikarya</taxon>
        <taxon>Ascomycota</taxon>
        <taxon>Pezizomycotina</taxon>
        <taxon>Eurotiomycetes</taxon>
        <taxon>Eurotiomycetidae</taxon>
        <taxon>Onygenales</taxon>
        <taxon>Onygenaceae</taxon>
        <taxon>Uncinocarpus</taxon>
    </lineage>
</organism>
<dbReference type="GO" id="GO:0062026">
    <property type="term" value="P:negative regulation of SCF-dependent proteasomal ubiquitin-dependent catabolic process"/>
    <property type="evidence" value="ECO:0007669"/>
    <property type="project" value="TreeGrafter"/>
</dbReference>
<dbReference type="PROSITE" id="PS50054">
    <property type="entry name" value="TYR_PHOSPHATASE_DUAL"/>
    <property type="match status" value="1"/>
</dbReference>
<dbReference type="GO" id="GO:0070372">
    <property type="term" value="P:regulation of ERK1 and ERK2 cascade"/>
    <property type="evidence" value="ECO:0007669"/>
    <property type="project" value="TreeGrafter"/>
</dbReference>
<dbReference type="GO" id="GO:0005654">
    <property type="term" value="C:nucleoplasm"/>
    <property type="evidence" value="ECO:0007669"/>
    <property type="project" value="TreeGrafter"/>
</dbReference>
<feature type="domain" description="Tyrosine specific protein phosphatases" evidence="3">
    <location>
        <begin position="153"/>
        <end position="221"/>
    </location>
</feature>
<dbReference type="EMBL" id="CH476616">
    <property type="protein sequence ID" value="EEP79575.1"/>
    <property type="molecule type" value="Genomic_DNA"/>
</dbReference>
<dbReference type="OMA" id="KINEHIC"/>
<comment type="similarity">
    <text evidence="1">Belongs to the protein-tyrosine phosphatase family. Non-receptor class subfamily.</text>
</comment>
<dbReference type="STRING" id="336963.C4JNV1"/>
<dbReference type="Gene3D" id="3.90.190.10">
    <property type="entry name" value="Protein tyrosine phosphatase superfamily"/>
    <property type="match status" value="1"/>
</dbReference>
<dbReference type="RefSeq" id="XP_002544904.1">
    <property type="nucleotide sequence ID" value="XM_002544858.1"/>
</dbReference>
<dbReference type="Proteomes" id="UP000002058">
    <property type="component" value="Unassembled WGS sequence"/>
</dbReference>
<evidence type="ECO:0000313" key="4">
    <source>
        <dbReference type="EMBL" id="EEP79575.1"/>
    </source>
</evidence>
<dbReference type="GO" id="GO:0140096">
    <property type="term" value="F:catalytic activity, acting on a protein"/>
    <property type="evidence" value="ECO:0007669"/>
    <property type="project" value="UniProtKB-ARBA"/>
</dbReference>
<dbReference type="PROSITE" id="PS50056">
    <property type="entry name" value="TYR_PHOSPHATASE_2"/>
    <property type="match status" value="1"/>
</dbReference>
<evidence type="ECO:0000256" key="1">
    <source>
        <dbReference type="ARBA" id="ARBA00009649"/>
    </source>
</evidence>
<reference evidence="5" key="1">
    <citation type="journal article" date="2009" name="Genome Res.">
        <title>Comparative genomic analyses of the human fungal pathogens Coccidioides and their relatives.</title>
        <authorList>
            <person name="Sharpton T.J."/>
            <person name="Stajich J.E."/>
            <person name="Rounsley S.D."/>
            <person name="Gardner M.J."/>
            <person name="Wortman J.R."/>
            <person name="Jordar V.S."/>
            <person name="Maiti R."/>
            <person name="Kodira C.D."/>
            <person name="Neafsey D.E."/>
            <person name="Zeng Q."/>
            <person name="Hung C.-Y."/>
            <person name="McMahan C."/>
            <person name="Muszewska A."/>
            <person name="Grynberg M."/>
            <person name="Mandel M.A."/>
            <person name="Kellner E.M."/>
            <person name="Barker B.M."/>
            <person name="Galgiani J.N."/>
            <person name="Orbach M.J."/>
            <person name="Kirkland T.N."/>
            <person name="Cole G.T."/>
            <person name="Henn M.R."/>
            <person name="Birren B.W."/>
            <person name="Taylor J.W."/>
        </authorList>
    </citation>
    <scope>NUCLEOTIDE SEQUENCE [LARGE SCALE GENOMIC DNA]</scope>
    <source>
        <strain evidence="5">UAMH 1704</strain>
    </source>
</reference>
<dbReference type="HOGENOM" id="CLU_049471_0_0_1"/>
<dbReference type="GO" id="GO:1990444">
    <property type="term" value="F:F-box domain binding"/>
    <property type="evidence" value="ECO:0007669"/>
    <property type="project" value="TreeGrafter"/>
</dbReference>
<dbReference type="GO" id="GO:0005737">
    <property type="term" value="C:cytoplasm"/>
    <property type="evidence" value="ECO:0007669"/>
    <property type="project" value="TreeGrafter"/>
</dbReference>
<dbReference type="InParanoid" id="C4JNV1"/>
<dbReference type="OrthoDB" id="10252009at2759"/>
<dbReference type="SMART" id="SM00195">
    <property type="entry name" value="DSPc"/>
    <property type="match status" value="1"/>
</dbReference>
<dbReference type="VEuPathDB" id="FungiDB:UREG_04421"/>
<feature type="domain" description="Tyrosine-protein phosphatase" evidence="2">
    <location>
        <begin position="83"/>
        <end position="243"/>
    </location>
</feature>
<dbReference type="InterPro" id="IPR000387">
    <property type="entry name" value="Tyr_Pase_dom"/>
</dbReference>
<evidence type="ECO:0000259" key="2">
    <source>
        <dbReference type="PROSITE" id="PS50054"/>
    </source>
</evidence>
<dbReference type="Pfam" id="PF00782">
    <property type="entry name" value="DSPc"/>
    <property type="match status" value="1"/>
</dbReference>
<gene>
    <name evidence="4" type="ORF">UREG_04421</name>
</gene>
<name>C4JNV1_UNCRE</name>
<dbReference type="InterPro" id="IPR000340">
    <property type="entry name" value="Dual-sp_phosphatase_cat-dom"/>
</dbReference>
<dbReference type="InterPro" id="IPR029021">
    <property type="entry name" value="Prot-tyrosine_phosphatase-like"/>
</dbReference>
<dbReference type="eggNOG" id="KOG1716">
    <property type="taxonomic scope" value="Eukaryota"/>
</dbReference>
<evidence type="ECO:0000259" key="3">
    <source>
        <dbReference type="PROSITE" id="PS50056"/>
    </source>
</evidence>